<proteinExistence type="predicted"/>
<dbReference type="InParanoid" id="A0A212RL57"/>
<evidence type="ECO:0000256" key="1">
    <source>
        <dbReference type="ARBA" id="ARBA00022491"/>
    </source>
</evidence>
<evidence type="ECO:0000313" key="7">
    <source>
        <dbReference type="Proteomes" id="UP000197025"/>
    </source>
</evidence>
<evidence type="ECO:0000313" key="6">
    <source>
        <dbReference type="EMBL" id="SNB73062.1"/>
    </source>
</evidence>
<dbReference type="OrthoDB" id="9811174at2"/>
<name>A0A212RL57_9CHLR</name>
<dbReference type="EMBL" id="FYEK01000066">
    <property type="protein sequence ID" value="SNB73062.1"/>
    <property type="molecule type" value="Genomic_DNA"/>
</dbReference>
<evidence type="ECO:0000256" key="4">
    <source>
        <dbReference type="ARBA" id="ARBA00023163"/>
    </source>
</evidence>
<dbReference type="PANTHER" id="PTHR30204:SF69">
    <property type="entry name" value="MERR-FAMILY TRANSCRIPTIONAL REGULATOR"/>
    <property type="match status" value="1"/>
</dbReference>
<feature type="domain" description="HTH merR-type" evidence="5">
    <location>
        <begin position="32"/>
        <end position="90"/>
    </location>
</feature>
<keyword evidence="3 6" id="KW-0238">DNA-binding</keyword>
<dbReference type="PANTHER" id="PTHR30204">
    <property type="entry name" value="REDOX-CYCLING DRUG-SENSING TRANSCRIPTIONAL ACTIVATOR SOXR"/>
    <property type="match status" value="1"/>
</dbReference>
<reference evidence="7" key="1">
    <citation type="submission" date="2017-06" db="EMBL/GenBank/DDBJ databases">
        <authorList>
            <person name="Varghese N."/>
            <person name="Submissions S."/>
        </authorList>
    </citation>
    <scope>NUCLEOTIDE SEQUENCE [LARGE SCALE GENOMIC DNA]</scope>
    <source>
        <strain evidence="7">JAD2</strain>
    </source>
</reference>
<gene>
    <name evidence="6" type="ORF">SAMN02746019_00017070</name>
</gene>
<evidence type="ECO:0000259" key="5">
    <source>
        <dbReference type="PROSITE" id="PS50937"/>
    </source>
</evidence>
<dbReference type="SUPFAM" id="SSF46955">
    <property type="entry name" value="Putative DNA-binding domain"/>
    <property type="match status" value="2"/>
</dbReference>
<keyword evidence="1" id="KW-0678">Repressor</keyword>
<evidence type="ECO:0000256" key="3">
    <source>
        <dbReference type="ARBA" id="ARBA00023125"/>
    </source>
</evidence>
<dbReference type="InterPro" id="IPR009061">
    <property type="entry name" value="DNA-bd_dom_put_sf"/>
</dbReference>
<evidence type="ECO:0000256" key="2">
    <source>
        <dbReference type="ARBA" id="ARBA00023015"/>
    </source>
</evidence>
<organism evidence="6 7">
    <name type="scientific">Thermoflexus hugenholtzii JAD2</name>
    <dbReference type="NCBI Taxonomy" id="877466"/>
    <lineage>
        <taxon>Bacteria</taxon>
        <taxon>Bacillati</taxon>
        <taxon>Chloroflexota</taxon>
        <taxon>Thermoflexia</taxon>
        <taxon>Thermoflexales</taxon>
        <taxon>Thermoflexaceae</taxon>
        <taxon>Thermoflexus</taxon>
    </lineage>
</organism>
<keyword evidence="2" id="KW-0805">Transcription regulation</keyword>
<dbReference type="PROSITE" id="PS50937">
    <property type="entry name" value="HTH_MERR_2"/>
    <property type="match status" value="2"/>
</dbReference>
<dbReference type="Proteomes" id="UP000197025">
    <property type="component" value="Unassembled WGS sequence"/>
</dbReference>
<sequence>MRHEEERKEAERTERLWTIGEVVAHLRCRFPDVTPSKLRYWEKAGLIRPRRTHGGHRLYCPGDVERLALILNLRARHRLPLPVVRAMLDRLQEDPALSPEALEALLEVFREEGVEGSASLTAEEAAQRAGISLDQLRRMEAMGLLPDGESGGERRYGLEDVALMRVVRDLEAMGITCRDLAFYVRLVRAQVRHDVALYAPLVGDLATDVERIGRFRELHRRIQALTGLLYRKYVRRALMRRWLRRSIRSGRT</sequence>
<dbReference type="InterPro" id="IPR047057">
    <property type="entry name" value="MerR_fam"/>
</dbReference>
<keyword evidence="4" id="KW-0804">Transcription</keyword>
<dbReference type="CDD" id="cd00592">
    <property type="entry name" value="HTH_MerR-like"/>
    <property type="match status" value="1"/>
</dbReference>
<dbReference type="SMART" id="SM00422">
    <property type="entry name" value="HTH_MERR"/>
    <property type="match status" value="2"/>
</dbReference>
<accession>A0A212RL57</accession>
<dbReference type="AlphaFoldDB" id="A0A212RL57"/>
<dbReference type="RefSeq" id="WP_088572143.1">
    <property type="nucleotide sequence ID" value="NZ_FYEK01000066.1"/>
</dbReference>
<feature type="domain" description="HTH merR-type" evidence="5">
    <location>
        <begin position="119"/>
        <end position="186"/>
    </location>
</feature>
<dbReference type="Gene3D" id="1.10.1660.10">
    <property type="match status" value="2"/>
</dbReference>
<dbReference type="InterPro" id="IPR000551">
    <property type="entry name" value="MerR-type_HTH_dom"/>
</dbReference>
<dbReference type="GO" id="GO:0003700">
    <property type="term" value="F:DNA-binding transcription factor activity"/>
    <property type="evidence" value="ECO:0007669"/>
    <property type="project" value="InterPro"/>
</dbReference>
<keyword evidence="7" id="KW-1185">Reference proteome</keyword>
<dbReference type="GO" id="GO:0003677">
    <property type="term" value="F:DNA binding"/>
    <property type="evidence" value="ECO:0007669"/>
    <property type="project" value="UniProtKB-KW"/>
</dbReference>
<protein>
    <submittedName>
        <fullName evidence="6">DNA-binding transcriptional regulator, MerR family</fullName>
    </submittedName>
</protein>
<dbReference type="Pfam" id="PF13411">
    <property type="entry name" value="MerR_1"/>
    <property type="match status" value="2"/>
</dbReference>